<proteinExistence type="predicted"/>
<feature type="compositionally biased region" description="Gly residues" evidence="3">
    <location>
        <begin position="266"/>
        <end position="275"/>
    </location>
</feature>
<dbReference type="InterPro" id="IPR011006">
    <property type="entry name" value="CheY-like_superfamily"/>
</dbReference>
<sequence length="275" mass="30092">MELNQLLAFVRINQGDIAGRRQMSVVRSEAGSGGTADGMAASGDVARILIVDDDRFDRMRIKRLCGGLDFSTLLTEAESLAALSQQLDEGEFDLIVLDYNLPDGDGLRGLELIKAHPQNGSVATVMVTGTDQGDVAIEALRGGCSDYIAKDELSQNTLRRSAFNALQKTALRFGIATQEQKRTEVQSVLRRFTEECAQEIKPMVSEMMRDLRRLDRSNPVLMEEELAKVDYTFLQLWEFVEDLASYQGGELAESDLTDLPKPTPGLGAGWGGAVG</sequence>
<name>A0ABY3ZN00_9RHOB</name>
<accession>A0ABY3ZN00</accession>
<dbReference type="PANTHER" id="PTHR44591:SF3">
    <property type="entry name" value="RESPONSE REGULATORY DOMAIN-CONTAINING PROTEIN"/>
    <property type="match status" value="1"/>
</dbReference>
<keyword evidence="1 2" id="KW-0597">Phosphoprotein</keyword>
<dbReference type="PANTHER" id="PTHR44591">
    <property type="entry name" value="STRESS RESPONSE REGULATOR PROTEIN 1"/>
    <property type="match status" value="1"/>
</dbReference>
<reference evidence="6" key="1">
    <citation type="journal article" date="2022" name="Microorganisms">
        <title>Beyond the ABCs#Discovery of Three New Plasmid Types in Rhodobacterales (RepQ, RepY, RepW).</title>
        <authorList>
            <person name="Freese H.M."/>
            <person name="Ringel V."/>
            <person name="Overmann J."/>
            <person name="Petersen J."/>
        </authorList>
    </citation>
    <scope>NUCLEOTIDE SEQUENCE [LARGE SCALE GENOMIC DNA]</scope>
    <source>
        <strain evidence="6">DSM 109990</strain>
    </source>
</reference>
<gene>
    <name evidence="5" type="primary">cheY_2</name>
    <name evidence="5" type="ORF">DSM109990_02330</name>
</gene>
<dbReference type="SMART" id="SM00448">
    <property type="entry name" value="REC"/>
    <property type="match status" value="1"/>
</dbReference>
<dbReference type="PROSITE" id="PS50110">
    <property type="entry name" value="RESPONSE_REGULATORY"/>
    <property type="match status" value="1"/>
</dbReference>
<evidence type="ECO:0000259" key="4">
    <source>
        <dbReference type="PROSITE" id="PS50110"/>
    </source>
</evidence>
<protein>
    <submittedName>
        <fullName evidence="5">Chemotaxis protein CheY</fullName>
    </submittedName>
</protein>
<evidence type="ECO:0000256" key="2">
    <source>
        <dbReference type="PROSITE-ProRule" id="PRU00169"/>
    </source>
</evidence>
<dbReference type="InterPro" id="IPR050595">
    <property type="entry name" value="Bact_response_regulator"/>
</dbReference>
<evidence type="ECO:0000256" key="3">
    <source>
        <dbReference type="SAM" id="MobiDB-lite"/>
    </source>
</evidence>
<evidence type="ECO:0000313" key="6">
    <source>
        <dbReference type="Proteomes" id="UP000831019"/>
    </source>
</evidence>
<feature type="modified residue" description="4-aspartylphosphate" evidence="2">
    <location>
        <position position="98"/>
    </location>
</feature>
<feature type="domain" description="Response regulatory" evidence="4">
    <location>
        <begin position="47"/>
        <end position="165"/>
    </location>
</feature>
<dbReference type="Pfam" id="PF00072">
    <property type="entry name" value="Response_reg"/>
    <property type="match status" value="1"/>
</dbReference>
<dbReference type="Gene3D" id="3.40.50.2300">
    <property type="match status" value="1"/>
</dbReference>
<keyword evidence="6" id="KW-1185">Reference proteome</keyword>
<dbReference type="SUPFAM" id="SSF52172">
    <property type="entry name" value="CheY-like"/>
    <property type="match status" value="1"/>
</dbReference>
<evidence type="ECO:0000313" key="5">
    <source>
        <dbReference type="EMBL" id="UOA15489.1"/>
    </source>
</evidence>
<dbReference type="EMBL" id="CP085144">
    <property type="protein sequence ID" value="UOA15489.1"/>
    <property type="molecule type" value="Genomic_DNA"/>
</dbReference>
<dbReference type="Proteomes" id="UP000831019">
    <property type="component" value="Chromosome"/>
</dbReference>
<organism evidence="5 6">
    <name type="scientific">Sulfitobacter dubius</name>
    <dbReference type="NCBI Taxonomy" id="218673"/>
    <lineage>
        <taxon>Bacteria</taxon>
        <taxon>Pseudomonadati</taxon>
        <taxon>Pseudomonadota</taxon>
        <taxon>Alphaproteobacteria</taxon>
        <taxon>Rhodobacterales</taxon>
        <taxon>Roseobacteraceae</taxon>
        <taxon>Sulfitobacter</taxon>
    </lineage>
</organism>
<feature type="region of interest" description="Disordered" evidence="3">
    <location>
        <begin position="254"/>
        <end position="275"/>
    </location>
</feature>
<dbReference type="CDD" id="cd00156">
    <property type="entry name" value="REC"/>
    <property type="match status" value="1"/>
</dbReference>
<evidence type="ECO:0000256" key="1">
    <source>
        <dbReference type="ARBA" id="ARBA00022553"/>
    </source>
</evidence>
<dbReference type="InterPro" id="IPR001789">
    <property type="entry name" value="Sig_transdc_resp-reg_receiver"/>
</dbReference>